<accession>X1KRD5</accession>
<protein>
    <submittedName>
        <fullName evidence="1">Uncharacterized protein</fullName>
    </submittedName>
</protein>
<comment type="caution">
    <text evidence="1">The sequence shown here is derived from an EMBL/GenBank/DDBJ whole genome shotgun (WGS) entry which is preliminary data.</text>
</comment>
<name>X1KRD5_9ZZZZ</name>
<evidence type="ECO:0000313" key="1">
    <source>
        <dbReference type="EMBL" id="GAH92719.1"/>
    </source>
</evidence>
<dbReference type="AlphaFoldDB" id="X1KRD5"/>
<dbReference type="EMBL" id="BARU01045376">
    <property type="protein sequence ID" value="GAH92719.1"/>
    <property type="molecule type" value="Genomic_DNA"/>
</dbReference>
<reference evidence="1" key="1">
    <citation type="journal article" date="2014" name="Front. Microbiol.">
        <title>High frequency of phylogenetically diverse reductive dehalogenase-homologous genes in deep subseafloor sedimentary metagenomes.</title>
        <authorList>
            <person name="Kawai M."/>
            <person name="Futagami T."/>
            <person name="Toyoda A."/>
            <person name="Takaki Y."/>
            <person name="Nishi S."/>
            <person name="Hori S."/>
            <person name="Arai W."/>
            <person name="Tsubouchi T."/>
            <person name="Morono Y."/>
            <person name="Uchiyama I."/>
            <person name="Ito T."/>
            <person name="Fujiyama A."/>
            <person name="Inagaki F."/>
            <person name="Takami H."/>
        </authorList>
    </citation>
    <scope>NUCLEOTIDE SEQUENCE</scope>
    <source>
        <strain evidence="1">Expedition CK06-06</strain>
    </source>
</reference>
<organism evidence="1">
    <name type="scientific">marine sediment metagenome</name>
    <dbReference type="NCBI Taxonomy" id="412755"/>
    <lineage>
        <taxon>unclassified sequences</taxon>
        <taxon>metagenomes</taxon>
        <taxon>ecological metagenomes</taxon>
    </lineage>
</organism>
<feature type="non-terminal residue" evidence="1">
    <location>
        <position position="63"/>
    </location>
</feature>
<sequence>MPIPGVALFARPLFDKATSYAHYYMDLATEYAARNMRVIDLDGNGATKFNIFAALEEEDPIFC</sequence>
<gene>
    <name evidence="1" type="ORF">S03H2_68878</name>
</gene>
<proteinExistence type="predicted"/>